<feature type="chain" id="PRO_5014688746" evidence="1">
    <location>
        <begin position="21"/>
        <end position="84"/>
    </location>
</feature>
<sequence>MAKLALLFIVIFCIIQFTFAARLRRDALEDGVESLKNKVGEVLTKENVDTFLNKLVEFGDLIKSKAGELGDTIQSKASEVINKQ</sequence>
<keyword evidence="1" id="KW-0732">Signal</keyword>
<protein>
    <submittedName>
        <fullName evidence="2">Putative secreted protein</fullName>
    </submittedName>
</protein>
<dbReference type="AlphaFoldDB" id="A0A2M4AHU7"/>
<evidence type="ECO:0000256" key="1">
    <source>
        <dbReference type="SAM" id="SignalP"/>
    </source>
</evidence>
<evidence type="ECO:0000313" key="2">
    <source>
        <dbReference type="EMBL" id="MBW40363.1"/>
    </source>
</evidence>
<name>A0A2M4AHU7_9DIPT</name>
<reference evidence="2" key="1">
    <citation type="submission" date="2018-01" db="EMBL/GenBank/DDBJ databases">
        <title>An insight into the sialome of Amazonian anophelines.</title>
        <authorList>
            <person name="Ribeiro J.M."/>
            <person name="Scarpassa V."/>
            <person name="Calvo E."/>
        </authorList>
    </citation>
    <scope>NUCLEOTIDE SEQUENCE</scope>
    <source>
        <tissue evidence="2">Salivary glands</tissue>
    </source>
</reference>
<accession>A0A2M4AHU7</accession>
<proteinExistence type="predicted"/>
<dbReference type="EMBL" id="GGFK01007042">
    <property type="protein sequence ID" value="MBW40363.1"/>
    <property type="molecule type" value="Transcribed_RNA"/>
</dbReference>
<feature type="signal peptide" evidence="1">
    <location>
        <begin position="1"/>
        <end position="20"/>
    </location>
</feature>
<organism evidence="2">
    <name type="scientific">Anopheles triannulatus</name>
    <dbReference type="NCBI Taxonomy" id="58253"/>
    <lineage>
        <taxon>Eukaryota</taxon>
        <taxon>Metazoa</taxon>
        <taxon>Ecdysozoa</taxon>
        <taxon>Arthropoda</taxon>
        <taxon>Hexapoda</taxon>
        <taxon>Insecta</taxon>
        <taxon>Pterygota</taxon>
        <taxon>Neoptera</taxon>
        <taxon>Endopterygota</taxon>
        <taxon>Diptera</taxon>
        <taxon>Nematocera</taxon>
        <taxon>Culicoidea</taxon>
        <taxon>Culicidae</taxon>
        <taxon>Anophelinae</taxon>
        <taxon>Anopheles</taxon>
    </lineage>
</organism>